<sequence length="104" mass="12215">MRGKELLTPEQRLELMQVPMDIDERDLGIYYTLTSQDLMFIKSRRRDVNRLGTAIQICVLRHLGWSLPNIKVIPDKVIEYVARQLQVDSSVFSKYGQRENLNYS</sequence>
<dbReference type="KEGG" id="ntr:B0W44_07770"/>
<dbReference type="InterPro" id="IPR025296">
    <property type="entry name" value="DUF4158"/>
</dbReference>
<keyword evidence="3" id="KW-1185">Reference proteome</keyword>
<dbReference type="Proteomes" id="UP000188603">
    <property type="component" value="Chromosome"/>
</dbReference>
<accession>A0A1U9K6P1</accession>
<dbReference type="OrthoDB" id="3538665at2"/>
<dbReference type="RefSeq" id="WP_077719567.1">
    <property type="nucleotide sequence ID" value="NZ_CP019699.1"/>
</dbReference>
<name>A0A1U9K6P1_9BACL</name>
<dbReference type="STRING" id="1471761.B0W44_07770"/>
<dbReference type="EMBL" id="CP019699">
    <property type="protein sequence ID" value="AQS55704.1"/>
    <property type="molecule type" value="Genomic_DNA"/>
</dbReference>
<feature type="domain" description="DUF4158" evidence="1">
    <location>
        <begin position="6"/>
        <end position="100"/>
    </location>
</feature>
<organism evidence="2 3">
    <name type="scientific">Novibacillus thermophilus</name>
    <dbReference type="NCBI Taxonomy" id="1471761"/>
    <lineage>
        <taxon>Bacteria</taxon>
        <taxon>Bacillati</taxon>
        <taxon>Bacillota</taxon>
        <taxon>Bacilli</taxon>
        <taxon>Bacillales</taxon>
        <taxon>Thermoactinomycetaceae</taxon>
        <taxon>Novibacillus</taxon>
    </lineage>
</organism>
<evidence type="ECO:0000259" key="1">
    <source>
        <dbReference type="Pfam" id="PF13700"/>
    </source>
</evidence>
<gene>
    <name evidence="2" type="ORF">B0W44_07770</name>
</gene>
<proteinExistence type="predicted"/>
<reference evidence="2 3" key="1">
    <citation type="journal article" date="2015" name="Int. J. Syst. Evol. Microbiol.">
        <title>Novibacillus thermophilus gen. nov., sp. nov., a Gram-staining-negative and moderately thermophilic member of the family Thermoactinomycetaceae.</title>
        <authorList>
            <person name="Yang G."/>
            <person name="Chen J."/>
            <person name="Zhou S."/>
        </authorList>
    </citation>
    <scope>NUCLEOTIDE SEQUENCE [LARGE SCALE GENOMIC DNA]</scope>
    <source>
        <strain evidence="2 3">SG-1</strain>
    </source>
</reference>
<protein>
    <recommendedName>
        <fullName evidence="1">DUF4158 domain-containing protein</fullName>
    </recommendedName>
</protein>
<dbReference type="Pfam" id="PF13700">
    <property type="entry name" value="DUF4158"/>
    <property type="match status" value="1"/>
</dbReference>
<dbReference type="AlphaFoldDB" id="A0A1U9K6P1"/>
<evidence type="ECO:0000313" key="2">
    <source>
        <dbReference type="EMBL" id="AQS55704.1"/>
    </source>
</evidence>
<evidence type="ECO:0000313" key="3">
    <source>
        <dbReference type="Proteomes" id="UP000188603"/>
    </source>
</evidence>